<dbReference type="Proteomes" id="UP001488838">
    <property type="component" value="Unassembled WGS sequence"/>
</dbReference>
<organism evidence="1 2">
    <name type="scientific">Myodes glareolus</name>
    <name type="common">Bank vole</name>
    <name type="synonym">Clethrionomys glareolus</name>
    <dbReference type="NCBI Taxonomy" id="447135"/>
    <lineage>
        <taxon>Eukaryota</taxon>
        <taxon>Metazoa</taxon>
        <taxon>Chordata</taxon>
        <taxon>Craniata</taxon>
        <taxon>Vertebrata</taxon>
        <taxon>Euteleostomi</taxon>
        <taxon>Mammalia</taxon>
        <taxon>Eutheria</taxon>
        <taxon>Euarchontoglires</taxon>
        <taxon>Glires</taxon>
        <taxon>Rodentia</taxon>
        <taxon>Myomorpha</taxon>
        <taxon>Muroidea</taxon>
        <taxon>Cricetidae</taxon>
        <taxon>Arvicolinae</taxon>
        <taxon>Myodes</taxon>
    </lineage>
</organism>
<protein>
    <submittedName>
        <fullName evidence="1">Uncharacterized protein</fullName>
    </submittedName>
</protein>
<comment type="caution">
    <text evidence="1">The sequence shown here is derived from an EMBL/GenBank/DDBJ whole genome shotgun (WGS) entry which is preliminary data.</text>
</comment>
<name>A0AAW0I881_MYOGA</name>
<proteinExistence type="predicted"/>
<evidence type="ECO:0000313" key="2">
    <source>
        <dbReference type="Proteomes" id="UP001488838"/>
    </source>
</evidence>
<feature type="non-terminal residue" evidence="1">
    <location>
        <position position="192"/>
    </location>
</feature>
<sequence length="192" mass="21304">MDRGNSFSEVVDKRAMSELAKFEFPTSQKALHQTESSALRGAEKTNSQGLKEEILKSRLGLFKESTAMGRCARSGASYRAMDPRSVTVTCTGQLAASLCLQHFCFRAEITGGCRGNTFSDKEACHRVGIDCHLNIHQEMAELEKAERQMGRFFCSDEKNQDVIARTVSGSKSPSNLLRKSPPLLMKRTLRHG</sequence>
<gene>
    <name evidence="1" type="ORF">U0070_019995</name>
</gene>
<keyword evidence="2" id="KW-1185">Reference proteome</keyword>
<dbReference type="AlphaFoldDB" id="A0AAW0I881"/>
<dbReference type="EMBL" id="JBBHLL010000186">
    <property type="protein sequence ID" value="KAK7810830.1"/>
    <property type="molecule type" value="Genomic_DNA"/>
</dbReference>
<accession>A0AAW0I881</accession>
<reference evidence="1 2" key="1">
    <citation type="journal article" date="2023" name="bioRxiv">
        <title>Conserved and derived expression patterns and positive selection on dental genes reveal complex evolutionary context of ever-growing rodent molars.</title>
        <authorList>
            <person name="Calamari Z.T."/>
            <person name="Song A."/>
            <person name="Cohen E."/>
            <person name="Akter M."/>
            <person name="Roy R.D."/>
            <person name="Hallikas O."/>
            <person name="Christensen M.M."/>
            <person name="Li P."/>
            <person name="Marangoni P."/>
            <person name="Jernvall J."/>
            <person name="Klein O.D."/>
        </authorList>
    </citation>
    <scope>NUCLEOTIDE SEQUENCE [LARGE SCALE GENOMIC DNA]</scope>
    <source>
        <strain evidence="1">V071</strain>
    </source>
</reference>
<evidence type="ECO:0000313" key="1">
    <source>
        <dbReference type="EMBL" id="KAK7810830.1"/>
    </source>
</evidence>